<dbReference type="InterPro" id="IPR036388">
    <property type="entry name" value="WH-like_DNA-bd_sf"/>
</dbReference>
<keyword evidence="1" id="KW-0805">Transcription regulation</keyword>
<dbReference type="InterPro" id="IPR052067">
    <property type="entry name" value="Metal_resp_HTH_trans_reg"/>
</dbReference>
<sequence length="204" mass="21673">IPQDKRQAACETIDGNMSIPPSPLPVPSTPTGNPWTHLDEAGSSLTVDAFLTTLMSQVGNALRRTITVPYADTAGLTVSEWRLLALVAHAGELPFSALVAQSTSDKALVSRALRLLEERGLVALLAQGSTPRKKILCSITPAGRQLHDEVMPVARQHQAAALLALTQEEREVMYRALLKLRGYCQGSQADPATEGGPATADGEA</sequence>
<dbReference type="EMBL" id="EQ982881">
    <property type="protein sequence ID" value="EEF24254.1"/>
    <property type="molecule type" value="Genomic_DNA"/>
</dbReference>
<gene>
    <name evidence="5" type="ORF">RCOM_1899490</name>
</gene>
<dbReference type="InParanoid" id="B9TIR0"/>
<protein>
    <recommendedName>
        <fullName evidence="4">HTH marR-type domain-containing protein</fullName>
    </recommendedName>
</protein>
<dbReference type="InterPro" id="IPR000835">
    <property type="entry name" value="HTH_MarR-typ"/>
</dbReference>
<dbReference type="PROSITE" id="PS50995">
    <property type="entry name" value="HTH_MARR_2"/>
    <property type="match status" value="1"/>
</dbReference>
<evidence type="ECO:0000256" key="1">
    <source>
        <dbReference type="ARBA" id="ARBA00023015"/>
    </source>
</evidence>
<reference evidence="6" key="1">
    <citation type="journal article" date="2010" name="Nat. Biotechnol.">
        <title>Draft genome sequence of the oilseed species Ricinus communis.</title>
        <authorList>
            <person name="Chan A.P."/>
            <person name="Crabtree J."/>
            <person name="Zhao Q."/>
            <person name="Lorenzi H."/>
            <person name="Orvis J."/>
            <person name="Puiu D."/>
            <person name="Melake-Berhan A."/>
            <person name="Jones K.M."/>
            <person name="Redman J."/>
            <person name="Chen G."/>
            <person name="Cahoon E.B."/>
            <person name="Gedil M."/>
            <person name="Stanke M."/>
            <person name="Haas B.J."/>
            <person name="Wortman J.R."/>
            <person name="Fraser-Liggett C.M."/>
            <person name="Ravel J."/>
            <person name="Rabinowicz P.D."/>
        </authorList>
    </citation>
    <scope>NUCLEOTIDE SEQUENCE [LARGE SCALE GENOMIC DNA]</scope>
    <source>
        <strain evidence="6">cv. Hale</strain>
    </source>
</reference>
<dbReference type="SMART" id="SM00347">
    <property type="entry name" value="HTH_MARR"/>
    <property type="match status" value="1"/>
</dbReference>
<proteinExistence type="predicted"/>
<keyword evidence="6" id="KW-1185">Reference proteome</keyword>
<evidence type="ECO:0000313" key="6">
    <source>
        <dbReference type="Proteomes" id="UP000008311"/>
    </source>
</evidence>
<keyword evidence="2" id="KW-0238">DNA-binding</keyword>
<organism evidence="5 6">
    <name type="scientific">Ricinus communis</name>
    <name type="common">Castor bean</name>
    <dbReference type="NCBI Taxonomy" id="3988"/>
    <lineage>
        <taxon>Eukaryota</taxon>
        <taxon>Viridiplantae</taxon>
        <taxon>Streptophyta</taxon>
        <taxon>Embryophyta</taxon>
        <taxon>Tracheophyta</taxon>
        <taxon>Spermatophyta</taxon>
        <taxon>Magnoliopsida</taxon>
        <taxon>eudicotyledons</taxon>
        <taxon>Gunneridae</taxon>
        <taxon>Pentapetalae</taxon>
        <taxon>rosids</taxon>
        <taxon>fabids</taxon>
        <taxon>Malpighiales</taxon>
        <taxon>Euphorbiaceae</taxon>
        <taxon>Acalyphoideae</taxon>
        <taxon>Acalypheae</taxon>
        <taxon>Ricinus</taxon>
    </lineage>
</organism>
<dbReference type="GO" id="GO:0003700">
    <property type="term" value="F:DNA-binding transcription factor activity"/>
    <property type="evidence" value="ECO:0007669"/>
    <property type="project" value="InterPro"/>
</dbReference>
<evidence type="ECO:0000259" key="4">
    <source>
        <dbReference type="PROSITE" id="PS50995"/>
    </source>
</evidence>
<dbReference type="SUPFAM" id="SSF46785">
    <property type="entry name" value="Winged helix' DNA-binding domain"/>
    <property type="match status" value="1"/>
</dbReference>
<evidence type="ECO:0000256" key="2">
    <source>
        <dbReference type="ARBA" id="ARBA00023125"/>
    </source>
</evidence>
<dbReference type="Pfam" id="PF12802">
    <property type="entry name" value="MarR_2"/>
    <property type="match status" value="1"/>
</dbReference>
<dbReference type="Gene3D" id="1.10.10.10">
    <property type="entry name" value="Winged helix-like DNA-binding domain superfamily/Winged helix DNA-binding domain"/>
    <property type="match status" value="1"/>
</dbReference>
<evidence type="ECO:0000256" key="3">
    <source>
        <dbReference type="ARBA" id="ARBA00023163"/>
    </source>
</evidence>
<evidence type="ECO:0000313" key="5">
    <source>
        <dbReference type="EMBL" id="EEF24254.1"/>
    </source>
</evidence>
<dbReference type="InterPro" id="IPR036390">
    <property type="entry name" value="WH_DNA-bd_sf"/>
</dbReference>
<dbReference type="AlphaFoldDB" id="B9TIR0"/>
<keyword evidence="3" id="KW-0804">Transcription</keyword>
<dbReference type="Proteomes" id="UP000008311">
    <property type="component" value="Unassembled WGS sequence"/>
</dbReference>
<feature type="domain" description="HTH marR-type" evidence="4">
    <location>
        <begin position="48"/>
        <end position="182"/>
    </location>
</feature>
<feature type="non-terminal residue" evidence="5">
    <location>
        <position position="1"/>
    </location>
</feature>
<dbReference type="PANTHER" id="PTHR35790:SF4">
    <property type="entry name" value="HTH-TYPE TRANSCRIPTIONAL REGULATOR PCHR"/>
    <property type="match status" value="1"/>
</dbReference>
<accession>B9TIR0</accession>
<dbReference type="PANTHER" id="PTHR35790">
    <property type="entry name" value="HTH-TYPE TRANSCRIPTIONAL REGULATOR PCHR"/>
    <property type="match status" value="1"/>
</dbReference>
<name>B9TIR0_RICCO</name>
<dbReference type="GO" id="GO:0003677">
    <property type="term" value="F:DNA binding"/>
    <property type="evidence" value="ECO:0007669"/>
    <property type="project" value="UniProtKB-KW"/>
</dbReference>